<dbReference type="InterPro" id="IPR032675">
    <property type="entry name" value="LRR_dom_sf"/>
</dbReference>
<dbReference type="Proteomes" id="UP000053257">
    <property type="component" value="Unassembled WGS sequence"/>
</dbReference>
<proteinExistence type="predicted"/>
<dbReference type="AlphaFoldDB" id="A0A0C3SFC6"/>
<dbReference type="OrthoDB" id="2754196at2759"/>
<reference evidence="1 2" key="1">
    <citation type="journal article" date="2014" name="PLoS Genet.">
        <title>Analysis of the Phlebiopsis gigantea genome, transcriptome and secretome provides insight into its pioneer colonization strategies of wood.</title>
        <authorList>
            <person name="Hori C."/>
            <person name="Ishida T."/>
            <person name="Igarashi K."/>
            <person name="Samejima M."/>
            <person name="Suzuki H."/>
            <person name="Master E."/>
            <person name="Ferreira P."/>
            <person name="Ruiz-Duenas F.J."/>
            <person name="Held B."/>
            <person name="Canessa P."/>
            <person name="Larrondo L.F."/>
            <person name="Schmoll M."/>
            <person name="Druzhinina I.S."/>
            <person name="Kubicek C.P."/>
            <person name="Gaskell J.A."/>
            <person name="Kersten P."/>
            <person name="St John F."/>
            <person name="Glasner J."/>
            <person name="Sabat G."/>
            <person name="Splinter BonDurant S."/>
            <person name="Syed K."/>
            <person name="Yadav J."/>
            <person name="Mgbeahuruike A.C."/>
            <person name="Kovalchuk A."/>
            <person name="Asiegbu F.O."/>
            <person name="Lackner G."/>
            <person name="Hoffmeister D."/>
            <person name="Rencoret J."/>
            <person name="Gutierrez A."/>
            <person name="Sun H."/>
            <person name="Lindquist E."/>
            <person name="Barry K."/>
            <person name="Riley R."/>
            <person name="Grigoriev I.V."/>
            <person name="Henrissat B."/>
            <person name="Kues U."/>
            <person name="Berka R.M."/>
            <person name="Martinez A.T."/>
            <person name="Covert S.F."/>
            <person name="Blanchette R.A."/>
            <person name="Cullen D."/>
        </authorList>
    </citation>
    <scope>NUCLEOTIDE SEQUENCE [LARGE SCALE GENOMIC DNA]</scope>
    <source>
        <strain evidence="1 2">11061_1 CR5-6</strain>
    </source>
</reference>
<gene>
    <name evidence="1" type="ORF">PHLGIDRAFT_417507</name>
</gene>
<keyword evidence="2" id="KW-1185">Reference proteome</keyword>
<name>A0A0C3SFC6_PHLG1</name>
<sequence length="489" mass="55505">MAYLATIHDLPEDILLKVMDASHVHRFPHCRLYNSSTPDSPVTLAQVCRRWRQSALALPSLWSCIHVTPELSSGCDDMVDAYLSRSGYLPLTIVFICHTTAFKEHPGWDVGWEEFESTIWPRFKRSWDHLVLQQSRWKHCAIYSLYAEASVYLIQSLDRAIFPQLEHFGVTSYSEVDEDTTDCTLKFFAPALTHFRTDIVPTLHSSSEFFQNLTELKLSKVTIEAGLLARILASVSSTLTVLVLAEVLVVRPHTITLTPMTIRRLRYIALCMVHGVDPAGSPVVQISITSFVPLLCQGSPELRTFHLSCDGEFLMNLCNSSTKSTFKQVERLEYATTHRERSAWVLLTRFTSLRELYLLQPIDISFVLDQITRESYSMASWRHLHTLAIQGEAKGSTLLKLLQARARIGCPIRKLVLGQETLSRLTPSVRDSIQGFGVEVMPYPGQPVPPDSSGLTILAWDTDRDRPAFVPWNNTYLWDFEDQFKNNIG</sequence>
<dbReference type="EMBL" id="KN840443">
    <property type="protein sequence ID" value="KIP11850.1"/>
    <property type="molecule type" value="Genomic_DNA"/>
</dbReference>
<evidence type="ECO:0000313" key="1">
    <source>
        <dbReference type="EMBL" id="KIP11850.1"/>
    </source>
</evidence>
<protein>
    <submittedName>
        <fullName evidence="1">Uncharacterized protein</fullName>
    </submittedName>
</protein>
<evidence type="ECO:0000313" key="2">
    <source>
        <dbReference type="Proteomes" id="UP000053257"/>
    </source>
</evidence>
<organism evidence="1 2">
    <name type="scientific">Phlebiopsis gigantea (strain 11061_1 CR5-6)</name>
    <name type="common">White-rot fungus</name>
    <name type="synonym">Peniophora gigantea</name>
    <dbReference type="NCBI Taxonomy" id="745531"/>
    <lineage>
        <taxon>Eukaryota</taxon>
        <taxon>Fungi</taxon>
        <taxon>Dikarya</taxon>
        <taxon>Basidiomycota</taxon>
        <taxon>Agaricomycotina</taxon>
        <taxon>Agaricomycetes</taxon>
        <taxon>Polyporales</taxon>
        <taxon>Phanerochaetaceae</taxon>
        <taxon>Phlebiopsis</taxon>
    </lineage>
</organism>
<dbReference type="Gene3D" id="3.80.10.10">
    <property type="entry name" value="Ribonuclease Inhibitor"/>
    <property type="match status" value="1"/>
</dbReference>
<accession>A0A0C3SFC6</accession>
<dbReference type="HOGENOM" id="CLU_522855_0_0_1"/>
<dbReference type="Gene3D" id="1.20.1280.50">
    <property type="match status" value="1"/>
</dbReference>